<name>A0A1I0RKR0_9FIRM</name>
<dbReference type="InterPro" id="IPR036291">
    <property type="entry name" value="NAD(P)-bd_dom_sf"/>
</dbReference>
<evidence type="ECO:0000313" key="4">
    <source>
        <dbReference type="EMBL" id="SEW41696.1"/>
    </source>
</evidence>
<dbReference type="SUPFAM" id="SSF51735">
    <property type="entry name" value="NAD(P)-binding Rossmann-fold domains"/>
    <property type="match status" value="1"/>
</dbReference>
<dbReference type="AlphaFoldDB" id="A0A1I0RKR0"/>
<dbReference type="InterPro" id="IPR006036">
    <property type="entry name" value="K_uptake_TrkA"/>
</dbReference>
<dbReference type="PROSITE" id="PS51201">
    <property type="entry name" value="RCK_N"/>
    <property type="match status" value="1"/>
</dbReference>
<dbReference type="RefSeq" id="WP_092456778.1">
    <property type="nucleotide sequence ID" value="NZ_FOJI01000018.1"/>
</dbReference>
<dbReference type="PRINTS" id="PR00335">
    <property type="entry name" value="KUPTAKETRKA"/>
</dbReference>
<dbReference type="PANTHER" id="PTHR43833:SF8">
    <property type="entry name" value="TRK SYSTEM POTASSIUM UPTAKE PROTEIN TRKA"/>
    <property type="match status" value="1"/>
</dbReference>
<dbReference type="Pfam" id="PF02254">
    <property type="entry name" value="TrkA_N"/>
    <property type="match status" value="1"/>
</dbReference>
<evidence type="ECO:0000256" key="2">
    <source>
        <dbReference type="ARBA" id="ARBA00022958"/>
    </source>
</evidence>
<dbReference type="GO" id="GO:0005886">
    <property type="term" value="C:plasma membrane"/>
    <property type="evidence" value="ECO:0007669"/>
    <property type="project" value="InterPro"/>
</dbReference>
<keyword evidence="2" id="KW-0630">Potassium</keyword>
<evidence type="ECO:0000256" key="1">
    <source>
        <dbReference type="ARBA" id="ARBA00022538"/>
    </source>
</evidence>
<gene>
    <name evidence="4" type="ORF">SAMN05421659_1182</name>
</gene>
<organism evidence="4 5">
    <name type="scientific">[Clostridium] fimetarium</name>
    <dbReference type="NCBI Taxonomy" id="99656"/>
    <lineage>
        <taxon>Bacteria</taxon>
        <taxon>Bacillati</taxon>
        <taxon>Bacillota</taxon>
        <taxon>Clostridia</taxon>
        <taxon>Lachnospirales</taxon>
        <taxon>Lachnospiraceae</taxon>
    </lineage>
</organism>
<dbReference type="EMBL" id="FOJI01000018">
    <property type="protein sequence ID" value="SEW41696.1"/>
    <property type="molecule type" value="Genomic_DNA"/>
</dbReference>
<dbReference type="STRING" id="99656.SAMN05421659_1182"/>
<proteinExistence type="predicted"/>
<keyword evidence="5" id="KW-1185">Reference proteome</keyword>
<keyword evidence="1" id="KW-0406">Ion transport</keyword>
<evidence type="ECO:0000259" key="3">
    <source>
        <dbReference type="PROSITE" id="PS51201"/>
    </source>
</evidence>
<dbReference type="PANTHER" id="PTHR43833">
    <property type="entry name" value="POTASSIUM CHANNEL PROTEIN 2-RELATED-RELATED"/>
    <property type="match status" value="1"/>
</dbReference>
<sequence length="133" mass="14594">MHIVIIGCGRLGSNLAKGLSDEGNDICIIDRNGDKLNALGSGFNGQRIKGIEFDSDKLIEAGVKQADVLLAVTSDDNINITVSLIAEKIFHVPNIIAKVNDPQKNDIYNQLGIHTINPIQYEIEMLKNQIRKN</sequence>
<dbReference type="InterPro" id="IPR050721">
    <property type="entry name" value="Trk_Ktr_HKT_K-transport"/>
</dbReference>
<dbReference type="InterPro" id="IPR003148">
    <property type="entry name" value="RCK_N"/>
</dbReference>
<dbReference type="GO" id="GO:0015079">
    <property type="term" value="F:potassium ion transmembrane transporter activity"/>
    <property type="evidence" value="ECO:0007669"/>
    <property type="project" value="InterPro"/>
</dbReference>
<dbReference type="Gene3D" id="3.40.50.720">
    <property type="entry name" value="NAD(P)-binding Rossmann-like Domain"/>
    <property type="match status" value="1"/>
</dbReference>
<evidence type="ECO:0000313" key="5">
    <source>
        <dbReference type="Proteomes" id="UP000199701"/>
    </source>
</evidence>
<accession>A0A1I0RKR0</accession>
<reference evidence="4 5" key="1">
    <citation type="submission" date="2016-10" db="EMBL/GenBank/DDBJ databases">
        <authorList>
            <person name="de Groot N.N."/>
        </authorList>
    </citation>
    <scope>NUCLEOTIDE SEQUENCE [LARGE SCALE GENOMIC DNA]</scope>
    <source>
        <strain evidence="4 5">DSM 9179</strain>
    </source>
</reference>
<keyword evidence="1" id="KW-0813">Transport</keyword>
<protein>
    <submittedName>
        <fullName evidence="4">Trk system potassium uptake protein TrkA</fullName>
    </submittedName>
</protein>
<dbReference type="Proteomes" id="UP000199701">
    <property type="component" value="Unassembled WGS sequence"/>
</dbReference>
<feature type="domain" description="RCK N-terminal" evidence="3">
    <location>
        <begin position="1"/>
        <end position="123"/>
    </location>
</feature>
<keyword evidence="1" id="KW-0633">Potassium transport</keyword>
<dbReference type="OrthoDB" id="9775180at2"/>